<accession>A0A7W7PDC8</accession>
<dbReference type="AlphaFoldDB" id="A0A7W7PDC8"/>
<proteinExistence type="predicted"/>
<dbReference type="Proteomes" id="UP000556436">
    <property type="component" value="Unassembled WGS sequence"/>
</dbReference>
<dbReference type="RefSeq" id="WP_184733697.1">
    <property type="nucleotide sequence ID" value="NZ_BMRW01000004.1"/>
</dbReference>
<comment type="caution">
    <text evidence="2">The sequence shown here is derived from an EMBL/GenBank/DDBJ whole genome shotgun (WGS) entry which is preliminary data.</text>
</comment>
<evidence type="ECO:0000313" key="2">
    <source>
        <dbReference type="EMBL" id="MBB4886626.1"/>
    </source>
</evidence>
<feature type="region of interest" description="Disordered" evidence="1">
    <location>
        <begin position="58"/>
        <end position="82"/>
    </location>
</feature>
<organism evidence="2 3">
    <name type="scientific">Streptomyces netropsis</name>
    <name type="common">Streptoverticillium netropsis</name>
    <dbReference type="NCBI Taxonomy" id="55404"/>
    <lineage>
        <taxon>Bacteria</taxon>
        <taxon>Bacillati</taxon>
        <taxon>Actinomycetota</taxon>
        <taxon>Actinomycetes</taxon>
        <taxon>Kitasatosporales</taxon>
        <taxon>Streptomycetaceae</taxon>
        <taxon>Streptomyces</taxon>
    </lineage>
</organism>
<name>A0A7W7PDC8_STRNE</name>
<evidence type="ECO:0008006" key="4">
    <source>
        <dbReference type="Google" id="ProtNLM"/>
    </source>
</evidence>
<dbReference type="InterPro" id="IPR029058">
    <property type="entry name" value="AB_hydrolase_fold"/>
</dbReference>
<evidence type="ECO:0000313" key="3">
    <source>
        <dbReference type="Proteomes" id="UP000556436"/>
    </source>
</evidence>
<dbReference type="Gene3D" id="3.40.50.1820">
    <property type="entry name" value="alpha/beta hydrolase"/>
    <property type="match status" value="1"/>
</dbReference>
<dbReference type="SUPFAM" id="SSF53474">
    <property type="entry name" value="alpha/beta-Hydrolases"/>
    <property type="match status" value="1"/>
</dbReference>
<keyword evidence="3" id="KW-1185">Reference proteome</keyword>
<reference evidence="2 3" key="1">
    <citation type="submission" date="2020-08" db="EMBL/GenBank/DDBJ databases">
        <title>Genomic Encyclopedia of Type Strains, Phase III (KMG-III): the genomes of soil and plant-associated and newly described type strains.</title>
        <authorList>
            <person name="Whitman W."/>
        </authorList>
    </citation>
    <scope>NUCLEOTIDE SEQUENCE [LARGE SCALE GENOMIC DNA]</scope>
    <source>
        <strain evidence="2 3">CECT 3265</strain>
    </source>
</reference>
<protein>
    <recommendedName>
        <fullName evidence="4">Alpha/beta hydrolase family protein</fullName>
    </recommendedName>
</protein>
<evidence type="ECO:0000256" key="1">
    <source>
        <dbReference type="SAM" id="MobiDB-lite"/>
    </source>
</evidence>
<dbReference type="EMBL" id="JACHJG010000004">
    <property type="protein sequence ID" value="MBB4886626.1"/>
    <property type="molecule type" value="Genomic_DNA"/>
</dbReference>
<gene>
    <name evidence="2" type="ORF">FHS38_002659</name>
</gene>
<sequence>MTTVVFVHGTGVREPGFGELFQRVGDGLAHRTPGVKLIPYYWGAEHGARLAADGASLPAEGTARGVPDPGTTEPDGTDADGESAQWEQLYRDPLAELSAVALAPAGPVARPELPPGAPHPSELPRLLLARLASSPEVSDATLPGVRRAAADVSRSPLLGPAAQALPAADAETGALEHLLARAVVATCLRSLLDADAPVIPDGEQRDRAVRQLATAMGAPAAGMERGAASLLLRPVVRAGSRYAVRRRRALTQAAHPAAGDVLRYLAHGEPVRAGLCATLEGLEGPVAVLGHSLGGIIAFDTLVRRAHPAVRSLVTVGSQAPFLYEIGALPSLGHPSVLPGHFPAWLNLYDRRDLLSHVGGPLFPGRVRDVAIDNRQPFPASHSAYWANPAVYAAIAGELT</sequence>